<dbReference type="Pfam" id="PF13545">
    <property type="entry name" value="HTH_Crp_2"/>
    <property type="match status" value="1"/>
</dbReference>
<dbReference type="InterPro" id="IPR036390">
    <property type="entry name" value="WH_DNA-bd_sf"/>
</dbReference>
<dbReference type="PANTHER" id="PTHR24567">
    <property type="entry name" value="CRP FAMILY TRANSCRIPTIONAL REGULATORY PROTEIN"/>
    <property type="match status" value="1"/>
</dbReference>
<dbReference type="GO" id="GO:0003700">
    <property type="term" value="F:DNA-binding transcription factor activity"/>
    <property type="evidence" value="ECO:0007669"/>
    <property type="project" value="TreeGrafter"/>
</dbReference>
<dbReference type="SUPFAM" id="SSF51206">
    <property type="entry name" value="cAMP-binding domain-like"/>
    <property type="match status" value="1"/>
</dbReference>
<dbReference type="AlphaFoldDB" id="A0A2U1E3W0"/>
<name>A0A2U1E3W0_9FIRM</name>
<keyword evidence="2" id="KW-0238">DNA-binding</keyword>
<dbReference type="PANTHER" id="PTHR24567:SF58">
    <property type="entry name" value="CYCLIC AMP-BINDING REGULATORY PROTEIN"/>
    <property type="match status" value="1"/>
</dbReference>
<organism evidence="6 7">
    <name type="scientific">Ezakiella coagulans</name>
    <dbReference type="NCBI Taxonomy" id="46507"/>
    <lineage>
        <taxon>Bacteria</taxon>
        <taxon>Bacillati</taxon>
        <taxon>Bacillota</taxon>
        <taxon>Tissierellia</taxon>
        <taxon>Ezakiella</taxon>
    </lineage>
</organism>
<evidence type="ECO:0000259" key="5">
    <source>
        <dbReference type="PROSITE" id="PS51063"/>
    </source>
</evidence>
<dbReference type="GO" id="GO:0005829">
    <property type="term" value="C:cytosol"/>
    <property type="evidence" value="ECO:0007669"/>
    <property type="project" value="TreeGrafter"/>
</dbReference>
<dbReference type="CDD" id="cd00038">
    <property type="entry name" value="CAP_ED"/>
    <property type="match status" value="1"/>
</dbReference>
<keyword evidence="7" id="KW-1185">Reference proteome</keyword>
<evidence type="ECO:0000313" key="7">
    <source>
        <dbReference type="Proteomes" id="UP000245793"/>
    </source>
</evidence>
<reference evidence="6 7" key="1">
    <citation type="submission" date="2018-04" db="EMBL/GenBank/DDBJ databases">
        <title>Genomic Encyclopedia of Type Strains, Phase IV (KMG-IV): sequencing the most valuable type-strain genomes for metagenomic binning, comparative biology and taxonomic classification.</title>
        <authorList>
            <person name="Goeker M."/>
        </authorList>
    </citation>
    <scope>NUCLEOTIDE SEQUENCE [LARGE SCALE GENOMIC DNA]</scope>
    <source>
        <strain evidence="6 7">DSM 20705</strain>
    </source>
</reference>
<dbReference type="InterPro" id="IPR012318">
    <property type="entry name" value="HTH_CRP"/>
</dbReference>
<evidence type="ECO:0000256" key="3">
    <source>
        <dbReference type="ARBA" id="ARBA00023163"/>
    </source>
</evidence>
<comment type="caution">
    <text evidence="6">The sequence shown here is derived from an EMBL/GenBank/DDBJ whole genome shotgun (WGS) entry which is preliminary data.</text>
</comment>
<dbReference type="RefSeq" id="WP_116480047.1">
    <property type="nucleotide sequence ID" value="NZ_CAUPJO010000007.1"/>
</dbReference>
<dbReference type="PROSITE" id="PS51063">
    <property type="entry name" value="HTH_CRP_2"/>
    <property type="match status" value="1"/>
</dbReference>
<dbReference type="InterPro" id="IPR014710">
    <property type="entry name" value="RmlC-like_jellyroll"/>
</dbReference>
<evidence type="ECO:0000256" key="2">
    <source>
        <dbReference type="ARBA" id="ARBA00023125"/>
    </source>
</evidence>
<dbReference type="SMART" id="SM00100">
    <property type="entry name" value="cNMP"/>
    <property type="match status" value="1"/>
</dbReference>
<evidence type="ECO:0000259" key="4">
    <source>
        <dbReference type="PROSITE" id="PS50042"/>
    </source>
</evidence>
<dbReference type="InterPro" id="IPR018490">
    <property type="entry name" value="cNMP-bd_dom_sf"/>
</dbReference>
<dbReference type="SUPFAM" id="SSF46785">
    <property type="entry name" value="Winged helix' DNA-binding domain"/>
    <property type="match status" value="1"/>
</dbReference>
<protein>
    <submittedName>
        <fullName evidence="6">CRP-like cAMP-binding protein</fullName>
    </submittedName>
</protein>
<dbReference type="InterPro" id="IPR050397">
    <property type="entry name" value="Env_Response_Regulators"/>
</dbReference>
<keyword evidence="3" id="KW-0804">Transcription</keyword>
<feature type="domain" description="HTH crp-type" evidence="5">
    <location>
        <begin position="152"/>
        <end position="219"/>
    </location>
</feature>
<proteinExistence type="predicted"/>
<evidence type="ECO:0000256" key="1">
    <source>
        <dbReference type="ARBA" id="ARBA00023015"/>
    </source>
</evidence>
<dbReference type="PROSITE" id="PS50042">
    <property type="entry name" value="CNMP_BINDING_3"/>
    <property type="match status" value="1"/>
</dbReference>
<dbReference type="Proteomes" id="UP000245793">
    <property type="component" value="Unassembled WGS sequence"/>
</dbReference>
<evidence type="ECO:0000313" key="6">
    <source>
        <dbReference type="EMBL" id="PVY94633.1"/>
    </source>
</evidence>
<keyword evidence="1" id="KW-0805">Transcription regulation</keyword>
<gene>
    <name evidence="6" type="ORF">C7381_104139</name>
</gene>
<dbReference type="GO" id="GO:0003677">
    <property type="term" value="F:DNA binding"/>
    <property type="evidence" value="ECO:0007669"/>
    <property type="project" value="UniProtKB-KW"/>
</dbReference>
<feature type="domain" description="Cyclic nucleotide-binding" evidence="4">
    <location>
        <begin position="11"/>
        <end position="109"/>
    </location>
</feature>
<accession>A0A2U1E3W0</accession>
<dbReference type="Gene3D" id="2.60.120.10">
    <property type="entry name" value="Jelly Rolls"/>
    <property type="match status" value="1"/>
</dbReference>
<sequence length="219" mass="24914">MDYKFLSETNLFRGLSEDDIKNVLPCLRPVERSYKKNEIVLNRGDVTDKIGMVLKGGVNIFVASYWGQGQIFGHVNPGEIFAENYAAIPGKELLCDVIANHDSEILFFDFSALVKTCQKSCPYHNELILNLIRIAARKNLLFSNRMIHTSSKSLRGRISSYLSEQATINNSNLFSIPFNRQELADYLNVDRSALSNELSKMQSEGLLEFYKNSFKLNKK</sequence>
<dbReference type="EMBL" id="QEKV01000004">
    <property type="protein sequence ID" value="PVY94633.1"/>
    <property type="molecule type" value="Genomic_DNA"/>
</dbReference>
<dbReference type="InterPro" id="IPR000595">
    <property type="entry name" value="cNMP-bd_dom"/>
</dbReference>
<dbReference type="Pfam" id="PF00027">
    <property type="entry name" value="cNMP_binding"/>
    <property type="match status" value="1"/>
</dbReference>